<dbReference type="GO" id="GO:0005978">
    <property type="term" value="P:glycogen biosynthetic process"/>
    <property type="evidence" value="ECO:0007669"/>
    <property type="project" value="TreeGrafter"/>
</dbReference>
<organism evidence="2 3">
    <name type="scientific">Synaphobranchus kaupii</name>
    <name type="common">Kaup's arrowtooth eel</name>
    <dbReference type="NCBI Taxonomy" id="118154"/>
    <lineage>
        <taxon>Eukaryota</taxon>
        <taxon>Metazoa</taxon>
        <taxon>Chordata</taxon>
        <taxon>Craniata</taxon>
        <taxon>Vertebrata</taxon>
        <taxon>Euteleostomi</taxon>
        <taxon>Actinopterygii</taxon>
        <taxon>Neopterygii</taxon>
        <taxon>Teleostei</taxon>
        <taxon>Anguilliformes</taxon>
        <taxon>Synaphobranchidae</taxon>
        <taxon>Synaphobranchus</taxon>
    </lineage>
</organism>
<evidence type="ECO:0000259" key="1">
    <source>
        <dbReference type="Pfam" id="PF02922"/>
    </source>
</evidence>
<dbReference type="InterPro" id="IPR017853">
    <property type="entry name" value="GH"/>
</dbReference>
<dbReference type="CDD" id="cd02854">
    <property type="entry name" value="E_set_GBE_euk_N"/>
    <property type="match status" value="1"/>
</dbReference>
<reference evidence="2" key="1">
    <citation type="journal article" date="2023" name="Science">
        <title>Genome structures resolve the early diversification of teleost fishes.</title>
        <authorList>
            <person name="Parey E."/>
            <person name="Louis A."/>
            <person name="Montfort J."/>
            <person name="Bouchez O."/>
            <person name="Roques C."/>
            <person name="Iampietro C."/>
            <person name="Lluch J."/>
            <person name="Castinel A."/>
            <person name="Donnadieu C."/>
            <person name="Desvignes T."/>
            <person name="Floi Bucao C."/>
            <person name="Jouanno E."/>
            <person name="Wen M."/>
            <person name="Mejri S."/>
            <person name="Dirks R."/>
            <person name="Jansen H."/>
            <person name="Henkel C."/>
            <person name="Chen W.J."/>
            <person name="Zahm M."/>
            <person name="Cabau C."/>
            <person name="Klopp C."/>
            <person name="Thompson A.W."/>
            <person name="Robinson-Rechavi M."/>
            <person name="Braasch I."/>
            <person name="Lecointre G."/>
            <person name="Bobe J."/>
            <person name="Postlethwait J.H."/>
            <person name="Berthelot C."/>
            <person name="Roest Crollius H."/>
            <person name="Guiguen Y."/>
        </authorList>
    </citation>
    <scope>NUCLEOTIDE SEQUENCE</scope>
    <source>
        <strain evidence="2">WJC10195</strain>
    </source>
</reference>
<feature type="domain" description="Glycoside hydrolase family 13 N-terminal" evidence="1">
    <location>
        <begin position="61"/>
        <end position="146"/>
    </location>
</feature>
<sequence>MAEPKDNVTIPELSTLLQMDPYLKPFEKDFQRRYALFQKCLFQLEEVESGFDQFTRSYQSFGAQRQANNGLIFKEWAPAAEALFLTGDFNGWDNFSHPYTKKEHGKWELHIPPKGDKSPAVPHLSKLKVVVHTRGGERLYRISPWAKYVMSGGDSFVYDWVHWDPPHPYMHIHPRPKKPRSLRIYESHVGIASPEGKIASYTNFTINVLPRIKDLGYNCIQLMAIMEHAYYASFGYQITSFFAASRLFGKWGAAVTARCVLRGKLIQ</sequence>
<dbReference type="Gene3D" id="2.60.40.10">
    <property type="entry name" value="Immunoglobulins"/>
    <property type="match status" value="1"/>
</dbReference>
<keyword evidence="3" id="KW-1185">Reference proteome</keyword>
<dbReference type="OrthoDB" id="196493at2759"/>
<dbReference type="InterPro" id="IPR014756">
    <property type="entry name" value="Ig_E-set"/>
</dbReference>
<dbReference type="GO" id="GO:0005737">
    <property type="term" value="C:cytoplasm"/>
    <property type="evidence" value="ECO:0007669"/>
    <property type="project" value="TreeGrafter"/>
</dbReference>
<dbReference type="Proteomes" id="UP001152622">
    <property type="component" value="Chromosome 3"/>
</dbReference>
<dbReference type="Pfam" id="PF02922">
    <property type="entry name" value="CBM_48"/>
    <property type="match status" value="1"/>
</dbReference>
<dbReference type="PANTHER" id="PTHR43651:SF3">
    <property type="entry name" value="1,4-ALPHA-GLUCAN-BRANCHING ENZYME"/>
    <property type="match status" value="1"/>
</dbReference>
<dbReference type="AlphaFoldDB" id="A0A9Q1J4X9"/>
<dbReference type="InterPro" id="IPR004193">
    <property type="entry name" value="Glyco_hydro_13_N"/>
</dbReference>
<protein>
    <recommendedName>
        <fullName evidence="1">Glycoside hydrolase family 13 N-terminal domain-containing protein</fullName>
    </recommendedName>
</protein>
<evidence type="ECO:0000313" key="2">
    <source>
        <dbReference type="EMBL" id="KAJ8368582.1"/>
    </source>
</evidence>
<dbReference type="PANTHER" id="PTHR43651">
    <property type="entry name" value="1,4-ALPHA-GLUCAN-BRANCHING ENZYME"/>
    <property type="match status" value="1"/>
</dbReference>
<dbReference type="GO" id="GO:0003844">
    <property type="term" value="F:1,4-alpha-glucan branching enzyme activity"/>
    <property type="evidence" value="ECO:0007669"/>
    <property type="project" value="TreeGrafter"/>
</dbReference>
<evidence type="ECO:0000313" key="3">
    <source>
        <dbReference type="Proteomes" id="UP001152622"/>
    </source>
</evidence>
<dbReference type="GO" id="GO:0007399">
    <property type="term" value="P:nervous system development"/>
    <property type="evidence" value="ECO:0007669"/>
    <property type="project" value="UniProtKB-ARBA"/>
</dbReference>
<dbReference type="InterPro" id="IPR013783">
    <property type="entry name" value="Ig-like_fold"/>
</dbReference>
<dbReference type="GO" id="GO:0004553">
    <property type="term" value="F:hydrolase activity, hydrolyzing O-glycosyl compounds"/>
    <property type="evidence" value="ECO:0007669"/>
    <property type="project" value="InterPro"/>
</dbReference>
<dbReference type="EMBL" id="JAINUF010000003">
    <property type="protein sequence ID" value="KAJ8368582.1"/>
    <property type="molecule type" value="Genomic_DNA"/>
</dbReference>
<dbReference type="SUPFAM" id="SSF81296">
    <property type="entry name" value="E set domains"/>
    <property type="match status" value="1"/>
</dbReference>
<accession>A0A9Q1J4X9</accession>
<comment type="caution">
    <text evidence="2">The sequence shown here is derived from an EMBL/GenBank/DDBJ whole genome shotgun (WGS) entry which is preliminary data.</text>
</comment>
<dbReference type="SUPFAM" id="SSF51445">
    <property type="entry name" value="(Trans)glycosidases"/>
    <property type="match status" value="1"/>
</dbReference>
<dbReference type="Gene3D" id="3.20.20.80">
    <property type="entry name" value="Glycosidases"/>
    <property type="match status" value="1"/>
</dbReference>
<gene>
    <name evidence="2" type="ORF">SKAU_G00086100</name>
</gene>
<proteinExistence type="predicted"/>
<name>A0A9Q1J4X9_SYNKA</name>